<name>A0A6P3X3T1_DINQU</name>
<protein>
    <submittedName>
        <fullName evidence="4">Uncharacterized protein LOC106743522</fullName>
    </submittedName>
</protein>
<organism evidence="3 4">
    <name type="scientific">Dinoponera quadriceps</name>
    <name type="common">South American ant</name>
    <dbReference type="NCBI Taxonomy" id="609295"/>
    <lineage>
        <taxon>Eukaryota</taxon>
        <taxon>Metazoa</taxon>
        <taxon>Ecdysozoa</taxon>
        <taxon>Arthropoda</taxon>
        <taxon>Hexapoda</taxon>
        <taxon>Insecta</taxon>
        <taxon>Pterygota</taxon>
        <taxon>Neoptera</taxon>
        <taxon>Endopterygota</taxon>
        <taxon>Hymenoptera</taxon>
        <taxon>Apocrita</taxon>
        <taxon>Aculeata</taxon>
        <taxon>Formicoidea</taxon>
        <taxon>Formicidae</taxon>
        <taxon>Ponerinae</taxon>
        <taxon>Ponerini</taxon>
        <taxon>Dinoponera</taxon>
    </lineage>
</organism>
<keyword evidence="2" id="KW-1133">Transmembrane helix</keyword>
<keyword evidence="3" id="KW-1185">Reference proteome</keyword>
<keyword evidence="2" id="KW-0812">Transmembrane</keyword>
<keyword evidence="2" id="KW-0472">Membrane</keyword>
<dbReference type="KEGG" id="dqu:106743522"/>
<evidence type="ECO:0000313" key="4">
    <source>
        <dbReference type="RefSeq" id="XP_014472933.1"/>
    </source>
</evidence>
<feature type="region of interest" description="Disordered" evidence="1">
    <location>
        <begin position="377"/>
        <end position="398"/>
    </location>
</feature>
<dbReference type="RefSeq" id="XP_014472933.1">
    <property type="nucleotide sequence ID" value="XM_014617447.1"/>
</dbReference>
<sequence length="577" mass="63824">MAETMTRNHTAYGKTTARKLNLTSMLPSTVVAAAINAEATIPTNPSTVVTGDPAAVTTVKPHHHVYNVTGYLVEHDELDHSILASFSDIQTVLLACISTLLPLIIALGIAFGVRHVWRKYRNDRDSGDGLPWYKSACTRDNAVESQRRHSHSGNVPVQAATRVLSAQDLVNGLDVPRYMCETEVMEDVSVAGGMVEFTTSGNHTSKNANGNIITLTLKNNHLIVETEERAVTMEDNKPTARYKDSGCSFVVEVQPDYDREEVEGNKGSSDDMTAGITDQQALVHREEIPDDRSSGFENTRLFGSTNTGLSQSDLSISSQGSANPSYRYGNQVEYDSGHLGYPMYGGSYESDVLSRKLEGRSKWVEFDKSPDIEKTLLDDSRNLTSEEDEDKNPQYYGKSKNVSSLQDVVSAVIREDSLEINNFPDAVRSNPNLQVNGATPNKLEIMEQKALSNDFAGKSESNKPVITGALLKDDVQEDAFQEQQRKLGNGTLTPEHKEDRTTDRKPEGSVFVPSHKRTGSIPPRLIEETLEMDRKKSLDIYNKYSQIKTSTRSILPSLSPKFELLQNEVSPIEEKES</sequence>
<dbReference type="GeneID" id="106743522"/>
<feature type="compositionally biased region" description="Basic and acidic residues" evidence="1">
    <location>
        <begin position="494"/>
        <end position="507"/>
    </location>
</feature>
<gene>
    <name evidence="4" type="primary">LOC106743522</name>
</gene>
<evidence type="ECO:0000313" key="3">
    <source>
        <dbReference type="Proteomes" id="UP000515204"/>
    </source>
</evidence>
<feature type="transmembrane region" description="Helical" evidence="2">
    <location>
        <begin position="92"/>
        <end position="113"/>
    </location>
</feature>
<proteinExistence type="predicted"/>
<dbReference type="AlphaFoldDB" id="A0A6P3X3T1"/>
<evidence type="ECO:0000256" key="2">
    <source>
        <dbReference type="SAM" id="Phobius"/>
    </source>
</evidence>
<reference evidence="4" key="1">
    <citation type="submission" date="2025-08" db="UniProtKB">
        <authorList>
            <consortium name="RefSeq"/>
        </authorList>
    </citation>
    <scope>IDENTIFICATION</scope>
</reference>
<dbReference type="OrthoDB" id="8034296at2759"/>
<evidence type="ECO:0000256" key="1">
    <source>
        <dbReference type="SAM" id="MobiDB-lite"/>
    </source>
</evidence>
<feature type="region of interest" description="Disordered" evidence="1">
    <location>
        <begin position="483"/>
        <end position="520"/>
    </location>
</feature>
<accession>A0A6P3X3T1</accession>
<dbReference type="Proteomes" id="UP000515204">
    <property type="component" value="Unplaced"/>
</dbReference>